<dbReference type="EMBL" id="NIZW01000026">
    <property type="protein sequence ID" value="PHQ32504.1"/>
    <property type="molecule type" value="Genomic_DNA"/>
</dbReference>
<dbReference type="Proteomes" id="UP000225740">
    <property type="component" value="Unassembled WGS sequence"/>
</dbReference>
<name>A0A2G1W0F2_9BACT</name>
<evidence type="ECO:0000313" key="1">
    <source>
        <dbReference type="EMBL" id="PHQ32504.1"/>
    </source>
</evidence>
<evidence type="ECO:0000313" key="2">
    <source>
        <dbReference type="Proteomes" id="UP000225740"/>
    </source>
</evidence>
<comment type="caution">
    <text evidence="1">The sequence shown here is derived from an EMBL/GenBank/DDBJ whole genome shotgun (WGS) entry which is preliminary data.</text>
</comment>
<reference evidence="1 2" key="1">
    <citation type="submission" date="2017-06" db="EMBL/GenBank/DDBJ databases">
        <title>Description of Rhodopirellula bahusiensis sp. nov.</title>
        <authorList>
            <person name="Kizina J."/>
            <person name="Harder J."/>
        </authorList>
    </citation>
    <scope>NUCLEOTIDE SEQUENCE [LARGE SCALE GENOMIC DNA]</scope>
    <source>
        <strain evidence="1 2">SWK21</strain>
    </source>
</reference>
<keyword evidence="2" id="KW-1185">Reference proteome</keyword>
<sequence>MKAISTGSGSALLTRRVGILVRSEFLANPATDEGGVSFCVGDRVVTAEQRGMDGSGARRNI</sequence>
<gene>
    <name evidence="1" type="ORF">CEE69_25635</name>
</gene>
<proteinExistence type="predicted"/>
<dbReference type="AlphaFoldDB" id="A0A2G1W0F2"/>
<organism evidence="1 2">
    <name type="scientific">Rhodopirellula bahusiensis</name>
    <dbReference type="NCBI Taxonomy" id="2014065"/>
    <lineage>
        <taxon>Bacteria</taxon>
        <taxon>Pseudomonadati</taxon>
        <taxon>Planctomycetota</taxon>
        <taxon>Planctomycetia</taxon>
        <taxon>Pirellulales</taxon>
        <taxon>Pirellulaceae</taxon>
        <taxon>Rhodopirellula</taxon>
    </lineage>
</organism>
<protein>
    <submittedName>
        <fullName evidence="1">Uncharacterized protein</fullName>
    </submittedName>
</protein>
<accession>A0A2G1W0F2</accession>